<dbReference type="GO" id="GO:0050661">
    <property type="term" value="F:NADP binding"/>
    <property type="evidence" value="ECO:0007669"/>
    <property type="project" value="InterPro"/>
</dbReference>
<keyword evidence="3" id="KW-0520">NAD</keyword>
<dbReference type="EMBL" id="CP054212">
    <property type="protein sequence ID" value="QKJ87639.1"/>
    <property type="molecule type" value="Genomic_DNA"/>
</dbReference>
<organism evidence="7 8">
    <name type="scientific">Paramixta manurensis</name>
    <dbReference type="NCBI Taxonomy" id="2740817"/>
    <lineage>
        <taxon>Bacteria</taxon>
        <taxon>Pseudomonadati</taxon>
        <taxon>Pseudomonadota</taxon>
        <taxon>Gammaproteobacteria</taxon>
        <taxon>Enterobacterales</taxon>
        <taxon>Erwiniaceae</taxon>
        <taxon>Paramixta</taxon>
    </lineage>
</organism>
<dbReference type="PANTHER" id="PTHR43060:SF15">
    <property type="entry name" value="3-HYDROXYISOBUTYRATE DEHYDROGENASE-LIKE 1, MITOCHONDRIAL-RELATED"/>
    <property type="match status" value="1"/>
</dbReference>
<dbReference type="GO" id="GO:0016616">
    <property type="term" value="F:oxidoreductase activity, acting on the CH-OH group of donors, NAD or NADP as acceptor"/>
    <property type="evidence" value="ECO:0007669"/>
    <property type="project" value="UniProtKB-ARBA"/>
</dbReference>
<dbReference type="SUPFAM" id="SSF48179">
    <property type="entry name" value="6-phosphogluconate dehydrogenase C-terminal domain-like"/>
    <property type="match status" value="1"/>
</dbReference>
<evidence type="ECO:0000313" key="8">
    <source>
        <dbReference type="Proteomes" id="UP000505325"/>
    </source>
</evidence>
<feature type="domain" description="3-hydroxyisobutyrate dehydrogenase-like NAD-binding" evidence="6">
    <location>
        <begin position="164"/>
        <end position="278"/>
    </location>
</feature>
<keyword evidence="8" id="KW-1185">Reference proteome</keyword>
<dbReference type="KEGG" id="pmak:PMPD1_2700"/>
<dbReference type="PROSITE" id="PS00895">
    <property type="entry name" value="3_HYDROXYISOBUT_DH"/>
    <property type="match status" value="1"/>
</dbReference>
<dbReference type="SUPFAM" id="SSF51735">
    <property type="entry name" value="NAD(P)-binding Rossmann-fold domains"/>
    <property type="match status" value="1"/>
</dbReference>
<dbReference type="Pfam" id="PF03446">
    <property type="entry name" value="NAD_binding_2"/>
    <property type="match status" value="1"/>
</dbReference>
<dbReference type="InterPro" id="IPR029154">
    <property type="entry name" value="HIBADH-like_NADP-bd"/>
</dbReference>
<dbReference type="InterPro" id="IPR013328">
    <property type="entry name" value="6PGD_dom2"/>
</dbReference>
<comment type="similarity">
    <text evidence="1">Belongs to the HIBADH-related family.</text>
</comment>
<feature type="active site" evidence="4">
    <location>
        <position position="170"/>
    </location>
</feature>
<dbReference type="InterPro" id="IPR008927">
    <property type="entry name" value="6-PGluconate_DH-like_C_sf"/>
</dbReference>
<evidence type="ECO:0000256" key="3">
    <source>
        <dbReference type="ARBA" id="ARBA00023027"/>
    </source>
</evidence>
<dbReference type="Gene3D" id="3.40.50.720">
    <property type="entry name" value="NAD(P)-binding Rossmann-like Domain"/>
    <property type="match status" value="1"/>
</dbReference>
<dbReference type="GO" id="GO:0051287">
    <property type="term" value="F:NAD binding"/>
    <property type="evidence" value="ECO:0007669"/>
    <property type="project" value="InterPro"/>
</dbReference>
<dbReference type="Proteomes" id="UP000505325">
    <property type="component" value="Chromosome"/>
</dbReference>
<dbReference type="InterPro" id="IPR036291">
    <property type="entry name" value="NAD(P)-bd_dom_sf"/>
</dbReference>
<dbReference type="Gene3D" id="1.10.1040.10">
    <property type="entry name" value="N-(1-d-carboxylethyl)-l-norvaline Dehydrogenase, domain 2"/>
    <property type="match status" value="1"/>
</dbReference>
<evidence type="ECO:0000259" key="5">
    <source>
        <dbReference type="Pfam" id="PF03446"/>
    </source>
</evidence>
<keyword evidence="2" id="KW-0560">Oxidoreductase</keyword>
<dbReference type="PANTHER" id="PTHR43060">
    <property type="entry name" value="3-HYDROXYISOBUTYRATE DEHYDROGENASE-LIKE 1, MITOCHONDRIAL-RELATED"/>
    <property type="match status" value="1"/>
</dbReference>
<sequence length="302" mass="31666">MKIGMIGLGQMGWHMAKNLAAAGYTVLGFDPRPDSEARMAEAGGTVRTSPAAVAAEAEVTVLMVLNTQQADSAIWGEQGFASGARPDSTLIVMSSLSPVYVRQLAERSAGKFALLDAPVSGGVEGARAASLTIMASGPAALQEKWRPVLQAMGKNVVNVGLQAGLGATMKTINQAMYFCALASASEMVVAGVKAGLDPDTIVQVVSTSSGGSWALAHRVPLAWQTNYVSGATLAIAGKDLRSALELATELQTSSEITQLVFRIIDEGLARHNQLGDDPLVVELLEHLSHYSIRDALHQRTGQ</sequence>
<reference evidence="7 8" key="1">
    <citation type="submission" date="2020-06" db="EMBL/GenBank/DDBJ databases">
        <title>Genome sequence of Paramixta manurensis strain PD-1.</title>
        <authorList>
            <person name="Lee C.W."/>
            <person name="Kim J."/>
        </authorList>
    </citation>
    <scope>NUCLEOTIDE SEQUENCE [LARGE SCALE GENOMIC DNA]</scope>
    <source>
        <strain evidence="7 8">PD-1</strain>
    </source>
</reference>
<gene>
    <name evidence="7" type="ORF">PMPD1_2700</name>
</gene>
<name>A0A6M8UD26_9GAMM</name>
<dbReference type="Pfam" id="PF14833">
    <property type="entry name" value="NAD_binding_11"/>
    <property type="match status" value="1"/>
</dbReference>
<feature type="domain" description="6-phosphogluconate dehydrogenase NADP-binding" evidence="5">
    <location>
        <begin position="2"/>
        <end position="160"/>
    </location>
</feature>
<dbReference type="AlphaFoldDB" id="A0A6M8UD26"/>
<dbReference type="GO" id="GO:0016054">
    <property type="term" value="P:organic acid catabolic process"/>
    <property type="evidence" value="ECO:0007669"/>
    <property type="project" value="UniProtKB-ARBA"/>
</dbReference>
<dbReference type="InterPro" id="IPR015815">
    <property type="entry name" value="HIBADH-related"/>
</dbReference>
<evidence type="ECO:0000256" key="4">
    <source>
        <dbReference type="PIRSR" id="PIRSR000103-1"/>
    </source>
</evidence>
<evidence type="ECO:0000256" key="2">
    <source>
        <dbReference type="ARBA" id="ARBA00023002"/>
    </source>
</evidence>
<dbReference type="PIRSF" id="PIRSF000103">
    <property type="entry name" value="HIBADH"/>
    <property type="match status" value="1"/>
</dbReference>
<accession>A0A6M8UD26</accession>
<dbReference type="RefSeq" id="WP_173634567.1">
    <property type="nucleotide sequence ID" value="NZ_CP054212.1"/>
</dbReference>
<dbReference type="InterPro" id="IPR006115">
    <property type="entry name" value="6PGDH_NADP-bd"/>
</dbReference>
<evidence type="ECO:0000313" key="7">
    <source>
        <dbReference type="EMBL" id="QKJ87639.1"/>
    </source>
</evidence>
<dbReference type="InterPro" id="IPR002204">
    <property type="entry name" value="3-OH-isobutyrate_DH-rel_CS"/>
</dbReference>
<evidence type="ECO:0000259" key="6">
    <source>
        <dbReference type="Pfam" id="PF14833"/>
    </source>
</evidence>
<protein>
    <submittedName>
        <fullName evidence="7">NAD(P)-dependent oxidoreductase</fullName>
    </submittedName>
</protein>
<proteinExistence type="inferred from homology"/>
<evidence type="ECO:0000256" key="1">
    <source>
        <dbReference type="ARBA" id="ARBA00009080"/>
    </source>
</evidence>